<name>A0A8H3L5Q7_9GLOM</name>
<proteinExistence type="predicted"/>
<reference evidence="1" key="1">
    <citation type="submission" date="2019-10" db="EMBL/GenBank/DDBJ databases">
        <title>Conservation and host-specific expression of non-tandemly repeated heterogenous ribosome RNA gene in arbuscular mycorrhizal fungi.</title>
        <authorList>
            <person name="Maeda T."/>
            <person name="Kobayashi Y."/>
            <person name="Nakagawa T."/>
            <person name="Ezawa T."/>
            <person name="Yamaguchi K."/>
            <person name="Bino T."/>
            <person name="Nishimoto Y."/>
            <person name="Shigenobu S."/>
            <person name="Kawaguchi M."/>
        </authorList>
    </citation>
    <scope>NUCLEOTIDE SEQUENCE</scope>
    <source>
        <strain evidence="1">HR1</strain>
    </source>
</reference>
<protein>
    <submittedName>
        <fullName evidence="1">Uncharacterized protein</fullName>
    </submittedName>
</protein>
<evidence type="ECO:0000313" key="1">
    <source>
        <dbReference type="EMBL" id="GES79695.1"/>
    </source>
</evidence>
<accession>A0A8H3L5Q7</accession>
<dbReference type="EMBL" id="BLAL01000044">
    <property type="protein sequence ID" value="GES79695.1"/>
    <property type="molecule type" value="Genomic_DNA"/>
</dbReference>
<comment type="caution">
    <text evidence="1">The sequence shown here is derived from an EMBL/GenBank/DDBJ whole genome shotgun (WGS) entry which is preliminary data.</text>
</comment>
<organism evidence="1 2">
    <name type="scientific">Rhizophagus clarus</name>
    <dbReference type="NCBI Taxonomy" id="94130"/>
    <lineage>
        <taxon>Eukaryota</taxon>
        <taxon>Fungi</taxon>
        <taxon>Fungi incertae sedis</taxon>
        <taxon>Mucoromycota</taxon>
        <taxon>Glomeromycotina</taxon>
        <taxon>Glomeromycetes</taxon>
        <taxon>Glomerales</taxon>
        <taxon>Glomeraceae</taxon>
        <taxon>Rhizophagus</taxon>
    </lineage>
</organism>
<dbReference type="Proteomes" id="UP000615446">
    <property type="component" value="Unassembled WGS sequence"/>
</dbReference>
<evidence type="ECO:0000313" key="2">
    <source>
        <dbReference type="Proteomes" id="UP000615446"/>
    </source>
</evidence>
<gene>
    <name evidence="1" type="ORF">RCL2_000699500</name>
</gene>
<dbReference type="AlphaFoldDB" id="A0A8H3L5Q7"/>
<sequence>MTGGRKKCLVAVQDLSHKSTCEKQDIKHVEVQPTFRKKLSQRNNEMANIIIFNFLFKDDNNGINDFSLNINTQTIQTVDDLMGLLVTGGHVTNNNFSLYRNNFAKDVKEHMKPVFLF</sequence>